<keyword evidence="1" id="KW-1133">Transmembrane helix</keyword>
<dbReference type="InterPro" id="IPR011048">
    <property type="entry name" value="Haem_d1_sf"/>
</dbReference>
<protein>
    <recommendedName>
        <fullName evidence="4">Beta propeller domain-containing protein</fullName>
    </recommendedName>
</protein>
<name>A0A1F7L041_9BACT</name>
<gene>
    <name evidence="2" type="ORF">A3K52_01765</name>
</gene>
<accession>A0A1F7L041</accession>
<evidence type="ECO:0008006" key="4">
    <source>
        <dbReference type="Google" id="ProtNLM"/>
    </source>
</evidence>
<keyword evidence="1" id="KW-0812">Transmembrane</keyword>
<organism evidence="2 3">
    <name type="scientific">Candidatus Roizmanbacteria bacterium RIFOXYD1_FULL_38_12</name>
    <dbReference type="NCBI Taxonomy" id="1802093"/>
    <lineage>
        <taxon>Bacteria</taxon>
        <taxon>Candidatus Roizmaniibacteriota</taxon>
    </lineage>
</organism>
<evidence type="ECO:0000256" key="1">
    <source>
        <dbReference type="SAM" id="Phobius"/>
    </source>
</evidence>
<proteinExistence type="predicted"/>
<evidence type="ECO:0000313" key="2">
    <source>
        <dbReference type="EMBL" id="OGK73500.1"/>
    </source>
</evidence>
<dbReference type="AlphaFoldDB" id="A0A1F7L041"/>
<dbReference type="InterPro" id="IPR019198">
    <property type="entry name" value="Beta_propeller_containing"/>
</dbReference>
<dbReference type="EMBL" id="MGBR01000001">
    <property type="protein sequence ID" value="OGK73500.1"/>
    <property type="molecule type" value="Genomic_DNA"/>
</dbReference>
<evidence type="ECO:0000313" key="3">
    <source>
        <dbReference type="Proteomes" id="UP000177050"/>
    </source>
</evidence>
<comment type="caution">
    <text evidence="2">The sequence shown here is derived from an EMBL/GenBank/DDBJ whole genome shotgun (WGS) entry which is preliminary data.</text>
</comment>
<feature type="transmembrane region" description="Helical" evidence="1">
    <location>
        <begin position="7"/>
        <end position="29"/>
    </location>
</feature>
<keyword evidence="1" id="KW-0472">Membrane</keyword>
<dbReference type="Proteomes" id="UP000177050">
    <property type="component" value="Unassembled WGS sequence"/>
</dbReference>
<dbReference type="SUPFAM" id="SSF51004">
    <property type="entry name" value="C-terminal (heme d1) domain of cytochrome cd1-nitrite reductase"/>
    <property type="match status" value="1"/>
</dbReference>
<dbReference type="Pfam" id="PF09826">
    <property type="entry name" value="Beta_propel"/>
    <property type="match status" value="1"/>
</dbReference>
<reference evidence="2 3" key="1">
    <citation type="journal article" date="2016" name="Nat. Commun.">
        <title>Thousands of microbial genomes shed light on interconnected biogeochemical processes in an aquifer system.</title>
        <authorList>
            <person name="Anantharaman K."/>
            <person name="Brown C.T."/>
            <person name="Hug L.A."/>
            <person name="Sharon I."/>
            <person name="Castelle C.J."/>
            <person name="Probst A.J."/>
            <person name="Thomas B.C."/>
            <person name="Singh A."/>
            <person name="Wilkins M.J."/>
            <person name="Karaoz U."/>
            <person name="Brodie E.L."/>
            <person name="Williams K.H."/>
            <person name="Hubbard S.S."/>
            <person name="Banfield J.F."/>
        </authorList>
    </citation>
    <scope>NUCLEOTIDE SEQUENCE [LARGE SCALE GENOMIC DNA]</scope>
</reference>
<sequence length="682" mass="76972">MDTTKRTFFITLSGILVAVASFFVIIAIIRRFNPAILQPRINPPSSIDVSTITPRFDSFKQFASDEEFIEYVSSNQARSNMDYSTLKMSESRVMNAPMTGGGDVERVSETNTQVFGIDEPDIVKTDAESLYYSLPYRYPYRILPQKDEIQSLPEPMVEQQTKVKSIMPPMPPREQTGGIAVIDTLPVDELKKLTSLNVSGDLLLAKNILVVFDEQNYEKKVILGYDVTDPSNPKKKWSIAMKKNVERVSARLYGNKVYLISKTYAQSSGPCPILFMDIPGGKGIIPCTDIYRPPMTVNADSVYTAFVINPVDGEVEKNMSFVGSSNEATVYMSRNALYIGYYYSGDMVAIMYGFMLENKDMFSNTLIEKLGKIKDYDISQSSKLSELTQLLSKFTSSYDEDKKLAFENNLQNRMKKFMELHSRELERTGIVKIDLDSFRIDATGDIPGKVLNQFAFDEYKNNLRVATTIGQNSWFGQFGQLTQSFSDVYVLNNSLKEQGVVKDLGKTERIYSVRFIADKGYVVTFRQTDPLYVIDLSRASNPYVAGQLKIPGYSAYLHPLTETLLLGVGKEGSNVKLSLFDVSDSSNPTELDTYMMNEYWSEALNNHHAFLSDEKHSVIFIPGSKGGYVISYSDNKLSMKKAVADTQVKRAVYINDYLYVIGENKIVVLDENSWDKVKELEL</sequence>